<keyword evidence="3" id="KW-1185">Reference proteome</keyword>
<dbReference type="CDD" id="cd02440">
    <property type="entry name" value="AdoMet_MTases"/>
    <property type="match status" value="1"/>
</dbReference>
<protein>
    <recommendedName>
        <fullName evidence="1">Methyltransferase domain-containing protein</fullName>
    </recommendedName>
</protein>
<proteinExistence type="predicted"/>
<accession>A0A2D0AXD9</accession>
<organism evidence="2 3">
    <name type="scientific">Micromonospora wenchangensis</name>
    <dbReference type="NCBI Taxonomy" id="1185415"/>
    <lineage>
        <taxon>Bacteria</taxon>
        <taxon>Bacillati</taxon>
        <taxon>Actinomycetota</taxon>
        <taxon>Actinomycetes</taxon>
        <taxon>Micromonosporales</taxon>
        <taxon>Micromonosporaceae</taxon>
        <taxon>Micromonospora</taxon>
    </lineage>
</organism>
<name>A0A2D0AXD9_9ACTN</name>
<evidence type="ECO:0000313" key="2">
    <source>
        <dbReference type="EMBL" id="OWV09482.1"/>
    </source>
</evidence>
<dbReference type="EMBL" id="MZMV01000011">
    <property type="protein sequence ID" value="OWV09482.1"/>
    <property type="molecule type" value="Genomic_DNA"/>
</dbReference>
<dbReference type="AlphaFoldDB" id="A0A2D0AXD9"/>
<dbReference type="InterPro" id="IPR041698">
    <property type="entry name" value="Methyltransf_25"/>
</dbReference>
<evidence type="ECO:0000313" key="3">
    <source>
        <dbReference type="Proteomes" id="UP000197174"/>
    </source>
</evidence>
<dbReference type="Gene3D" id="3.40.50.150">
    <property type="entry name" value="Vaccinia Virus protein VP39"/>
    <property type="match status" value="1"/>
</dbReference>
<sequence length="261" mass="28624">MIDQTIAQASFAELLRRWDVQQDIYIEQRERVFTVMFDVLEQLCPQPGLTVLDLACGPGAISERFLRRFPEGRAVALDTDPVLLAIGEGGLGDQGGRLRWVRADLRDPSWAERLGPEFGEGSFDAVLSSTALHWLTPPALTAVYRTAAGLLRPGGVLVNADYLPLPAGSRLRAACEAIDRGRQQHAIEAGAEPWEDWWAAVEAHPALADAVAERQTLWPAGARDWTGATLDYHQAALVEAGLTEVGVVWQDLEERVLVAIR</sequence>
<dbReference type="OrthoDB" id="3286690at2"/>
<dbReference type="PANTHER" id="PTHR43591">
    <property type="entry name" value="METHYLTRANSFERASE"/>
    <property type="match status" value="1"/>
</dbReference>
<dbReference type="Proteomes" id="UP000197174">
    <property type="component" value="Unassembled WGS sequence"/>
</dbReference>
<gene>
    <name evidence="2" type="ORF">B5D80_08745</name>
</gene>
<dbReference type="SUPFAM" id="SSF53335">
    <property type="entry name" value="S-adenosyl-L-methionine-dependent methyltransferases"/>
    <property type="match status" value="1"/>
</dbReference>
<dbReference type="RefSeq" id="WP_088643296.1">
    <property type="nucleotide sequence ID" value="NZ_MZMV01000011.1"/>
</dbReference>
<reference evidence="2 3" key="1">
    <citation type="submission" date="2017-03" db="EMBL/GenBank/DDBJ databases">
        <title>Whole genome sequence of Micromonospora wenchangensis, isolated from mangrove soil.</title>
        <authorList>
            <person name="Yang H."/>
        </authorList>
    </citation>
    <scope>NUCLEOTIDE SEQUENCE [LARGE SCALE GENOMIC DNA]</scope>
    <source>
        <strain evidence="2 3">CCTCC AA 2012002</strain>
    </source>
</reference>
<comment type="caution">
    <text evidence="2">The sequence shown here is derived from an EMBL/GenBank/DDBJ whole genome shotgun (WGS) entry which is preliminary data.</text>
</comment>
<feature type="domain" description="Methyltransferase" evidence="1">
    <location>
        <begin position="51"/>
        <end position="155"/>
    </location>
</feature>
<dbReference type="PANTHER" id="PTHR43591:SF108">
    <property type="entry name" value="S-ADENOSYL-L-METHIONINE-DEPENDENT METHYLTRANSFERASE"/>
    <property type="match status" value="1"/>
</dbReference>
<dbReference type="Pfam" id="PF13649">
    <property type="entry name" value="Methyltransf_25"/>
    <property type="match status" value="1"/>
</dbReference>
<evidence type="ECO:0000259" key="1">
    <source>
        <dbReference type="Pfam" id="PF13649"/>
    </source>
</evidence>
<dbReference type="InterPro" id="IPR029063">
    <property type="entry name" value="SAM-dependent_MTases_sf"/>
</dbReference>